<dbReference type="AlphaFoldDB" id="A0A4Z0Q9H1"/>
<dbReference type="RefSeq" id="WP_135396632.1">
    <property type="nucleotide sequence ID" value="NZ_SRMB01000003.1"/>
</dbReference>
<dbReference type="EMBL" id="SRMB01000003">
    <property type="protein sequence ID" value="TGE26728.1"/>
    <property type="molecule type" value="Genomic_DNA"/>
</dbReference>
<protein>
    <submittedName>
        <fullName evidence="1">Uncharacterized protein</fullName>
    </submittedName>
</protein>
<name>A0A4Z0Q9H1_9BACT</name>
<dbReference type="OrthoDB" id="794757at2"/>
<gene>
    <name evidence="1" type="ORF">E5K02_18315</name>
</gene>
<dbReference type="PROSITE" id="PS51257">
    <property type="entry name" value="PROKAR_LIPOPROTEIN"/>
    <property type="match status" value="1"/>
</dbReference>
<evidence type="ECO:0000313" key="1">
    <source>
        <dbReference type="EMBL" id="TGE26728.1"/>
    </source>
</evidence>
<accession>A0A4Z0Q9H1</accession>
<organism evidence="1 2">
    <name type="scientific">Hymenobacter metallicola</name>
    <dbReference type="NCBI Taxonomy" id="2563114"/>
    <lineage>
        <taxon>Bacteria</taxon>
        <taxon>Pseudomonadati</taxon>
        <taxon>Bacteroidota</taxon>
        <taxon>Cytophagia</taxon>
        <taxon>Cytophagales</taxon>
        <taxon>Hymenobacteraceae</taxon>
        <taxon>Hymenobacter</taxon>
    </lineage>
</organism>
<reference evidence="1 2" key="1">
    <citation type="submission" date="2019-04" db="EMBL/GenBank/DDBJ databases">
        <authorList>
            <person name="Feng G."/>
            <person name="Zhang J."/>
            <person name="Zhu H."/>
        </authorList>
    </citation>
    <scope>NUCLEOTIDE SEQUENCE [LARGE SCALE GENOMIC DNA]</scope>
    <source>
        <strain evidence="1 2">9PBR-1</strain>
    </source>
</reference>
<dbReference type="Proteomes" id="UP000298471">
    <property type="component" value="Unassembled WGS sequence"/>
</dbReference>
<comment type="caution">
    <text evidence="1">The sequence shown here is derived from an EMBL/GenBank/DDBJ whole genome shotgun (WGS) entry which is preliminary data.</text>
</comment>
<sequence length="193" mass="21412">MGRALWAAACLLLTTACGQEQDAARAGQPARKPLYFDVKSFLDAQAALLNQRKPAVEKRVMLRDGDIETTRVAQVDWSKELQVFYQADINKPALRGAYEVQAGPATNTLTTGQVYRRKAGIENIVDQLRVAQTDTRGGTIEAVLTQDNPLFFSRKTLILNHQNGLLTSYQVQGVQKLVMFDTLRYSATVKVLP</sequence>
<proteinExistence type="predicted"/>
<keyword evidence="2" id="KW-1185">Reference proteome</keyword>
<evidence type="ECO:0000313" key="2">
    <source>
        <dbReference type="Proteomes" id="UP000298471"/>
    </source>
</evidence>